<protein>
    <submittedName>
        <fullName evidence="2">Uncharacterized protein</fullName>
    </submittedName>
</protein>
<evidence type="ECO:0000313" key="2">
    <source>
        <dbReference type="EMBL" id="HIW86710.1"/>
    </source>
</evidence>
<dbReference type="EMBL" id="DXGG01000012">
    <property type="protein sequence ID" value="HIW86710.1"/>
    <property type="molecule type" value="Genomic_DNA"/>
</dbReference>
<reference evidence="2" key="1">
    <citation type="journal article" date="2021" name="PeerJ">
        <title>Extensive microbial diversity within the chicken gut microbiome revealed by metagenomics and culture.</title>
        <authorList>
            <person name="Gilroy R."/>
            <person name="Ravi A."/>
            <person name="Getino M."/>
            <person name="Pursley I."/>
            <person name="Horton D.L."/>
            <person name="Alikhan N.F."/>
            <person name="Baker D."/>
            <person name="Gharbi K."/>
            <person name="Hall N."/>
            <person name="Watson M."/>
            <person name="Adriaenssens E.M."/>
            <person name="Foster-Nyarko E."/>
            <person name="Jarju S."/>
            <person name="Secka A."/>
            <person name="Antonio M."/>
            <person name="Oren A."/>
            <person name="Chaudhuri R.R."/>
            <person name="La Ragione R."/>
            <person name="Hildebrand F."/>
            <person name="Pallen M.J."/>
        </authorList>
    </citation>
    <scope>NUCLEOTIDE SEQUENCE</scope>
    <source>
        <strain evidence="2">Gambia16-930</strain>
    </source>
</reference>
<name>A0A9D1RG17_9BACT</name>
<feature type="compositionally biased region" description="Basic and acidic residues" evidence="1">
    <location>
        <begin position="131"/>
        <end position="146"/>
    </location>
</feature>
<comment type="caution">
    <text evidence="2">The sequence shown here is derived from an EMBL/GenBank/DDBJ whole genome shotgun (WGS) entry which is preliminary data.</text>
</comment>
<reference evidence="2" key="2">
    <citation type="submission" date="2021-04" db="EMBL/GenBank/DDBJ databases">
        <authorList>
            <person name="Gilroy R."/>
        </authorList>
    </citation>
    <scope>NUCLEOTIDE SEQUENCE</scope>
    <source>
        <strain evidence="2">Gambia16-930</strain>
    </source>
</reference>
<evidence type="ECO:0000313" key="3">
    <source>
        <dbReference type="Proteomes" id="UP000824267"/>
    </source>
</evidence>
<feature type="compositionally biased region" description="Basic and acidic residues" evidence="1">
    <location>
        <begin position="94"/>
        <end position="122"/>
    </location>
</feature>
<accession>A0A9D1RG17</accession>
<dbReference type="AlphaFoldDB" id="A0A9D1RG17"/>
<evidence type="ECO:0000256" key="1">
    <source>
        <dbReference type="SAM" id="MobiDB-lite"/>
    </source>
</evidence>
<dbReference type="Proteomes" id="UP000824267">
    <property type="component" value="Unassembled WGS sequence"/>
</dbReference>
<gene>
    <name evidence="2" type="ORF">IAC47_00325</name>
</gene>
<proteinExistence type="predicted"/>
<feature type="region of interest" description="Disordered" evidence="1">
    <location>
        <begin position="87"/>
        <end position="148"/>
    </location>
</feature>
<organism evidence="2 3">
    <name type="scientific">Candidatus Onthomorpha intestinigallinarum</name>
    <dbReference type="NCBI Taxonomy" id="2840880"/>
    <lineage>
        <taxon>Bacteria</taxon>
        <taxon>Pseudomonadati</taxon>
        <taxon>Bacteroidota</taxon>
        <taxon>Bacteroidia</taxon>
        <taxon>Bacteroidales</taxon>
        <taxon>Candidatus Onthomorpha</taxon>
    </lineage>
</organism>
<sequence>MNGFQEELHALTQEFQRACERVCSSEEVSQLDVDVLRRKMRKMYDFLLSAPYGEQKRIEHHLHEDDNIVIQRIETPVAEEEPAIQNAVANQDVSESKKEENEFRKEKIEFRKENDETKKEETQPVIEPEEEKNVREEVRNEEDQKTESASVLTYLHENIMKEHSDWSKAGGSTLDLFIDKPVSIAERFENKNRSDLRTAIGVSEKFLFINDLFSGNLKDYTDFISQLNQASTLEMSMTIIEEMRLKRKWANNSLAYTTLRTLIETRFKK</sequence>